<dbReference type="EMBL" id="CM017623">
    <property type="protein sequence ID" value="TYH87811.1"/>
    <property type="molecule type" value="Genomic_DNA"/>
</dbReference>
<name>A0A5D2M8V4_GOSTO</name>
<protein>
    <submittedName>
        <fullName evidence="1">Uncharacterized protein</fullName>
    </submittedName>
</protein>
<dbReference type="Proteomes" id="UP000322667">
    <property type="component" value="Chromosome D01"/>
</dbReference>
<reference evidence="1 2" key="1">
    <citation type="submission" date="2019-07" db="EMBL/GenBank/DDBJ databases">
        <title>WGS assembly of Gossypium tomentosum.</title>
        <authorList>
            <person name="Chen Z.J."/>
            <person name="Sreedasyam A."/>
            <person name="Ando A."/>
            <person name="Song Q."/>
            <person name="De L."/>
            <person name="Hulse-Kemp A."/>
            <person name="Ding M."/>
            <person name="Ye W."/>
            <person name="Kirkbride R."/>
            <person name="Jenkins J."/>
            <person name="Plott C."/>
            <person name="Lovell J."/>
            <person name="Lin Y.-M."/>
            <person name="Vaughn R."/>
            <person name="Liu B."/>
            <person name="Li W."/>
            <person name="Simpson S."/>
            <person name="Scheffler B."/>
            <person name="Saski C."/>
            <person name="Grover C."/>
            <person name="Hu G."/>
            <person name="Conover J."/>
            <person name="Carlson J."/>
            <person name="Shu S."/>
            <person name="Boston L."/>
            <person name="Williams M."/>
            <person name="Peterson D."/>
            <person name="Mcgee K."/>
            <person name="Jones D."/>
            <person name="Wendel J."/>
            <person name="Stelly D."/>
            <person name="Grimwood J."/>
            <person name="Schmutz J."/>
        </authorList>
    </citation>
    <scope>NUCLEOTIDE SEQUENCE [LARGE SCALE GENOMIC DNA]</scope>
    <source>
        <strain evidence="1">7179.01</strain>
    </source>
</reference>
<evidence type="ECO:0000313" key="2">
    <source>
        <dbReference type="Proteomes" id="UP000322667"/>
    </source>
</evidence>
<sequence length="59" mass="6762">MPQKWRFCKTSEILKFQFDLNLPPSPRLSFRLSPLLQIPNPFTVVLQPSSRSNMASTLG</sequence>
<organism evidence="1 2">
    <name type="scientific">Gossypium tomentosum</name>
    <name type="common">Hawaiian cotton</name>
    <name type="synonym">Gossypium sandvicense</name>
    <dbReference type="NCBI Taxonomy" id="34277"/>
    <lineage>
        <taxon>Eukaryota</taxon>
        <taxon>Viridiplantae</taxon>
        <taxon>Streptophyta</taxon>
        <taxon>Embryophyta</taxon>
        <taxon>Tracheophyta</taxon>
        <taxon>Spermatophyta</taxon>
        <taxon>Magnoliopsida</taxon>
        <taxon>eudicotyledons</taxon>
        <taxon>Gunneridae</taxon>
        <taxon>Pentapetalae</taxon>
        <taxon>rosids</taxon>
        <taxon>malvids</taxon>
        <taxon>Malvales</taxon>
        <taxon>Malvaceae</taxon>
        <taxon>Malvoideae</taxon>
        <taxon>Gossypium</taxon>
    </lineage>
</organism>
<dbReference type="AlphaFoldDB" id="A0A5D2M8V4"/>
<proteinExistence type="predicted"/>
<keyword evidence="2" id="KW-1185">Reference proteome</keyword>
<evidence type="ECO:0000313" key="1">
    <source>
        <dbReference type="EMBL" id="TYH87811.1"/>
    </source>
</evidence>
<accession>A0A5D2M8V4</accession>
<gene>
    <name evidence="1" type="ORF">ES332_D01G145400v1</name>
</gene>